<feature type="compositionally biased region" description="Polar residues" evidence="1">
    <location>
        <begin position="72"/>
        <end position="81"/>
    </location>
</feature>
<dbReference type="VEuPathDB" id="TriTrypDB:BSAL_22600"/>
<accession>A0A0S4JDW0</accession>
<reference evidence="3" key="1">
    <citation type="submission" date="2015-09" db="EMBL/GenBank/DDBJ databases">
        <authorList>
            <consortium name="Pathogen Informatics"/>
        </authorList>
    </citation>
    <scope>NUCLEOTIDE SEQUENCE [LARGE SCALE GENOMIC DNA]</scope>
    <source>
        <strain evidence="3">Lake Konstanz</strain>
    </source>
</reference>
<feature type="region of interest" description="Disordered" evidence="1">
    <location>
        <begin position="364"/>
        <end position="423"/>
    </location>
</feature>
<dbReference type="EMBL" id="CYKH01001755">
    <property type="protein sequence ID" value="CUG89658.1"/>
    <property type="molecule type" value="Genomic_DNA"/>
</dbReference>
<feature type="region of interest" description="Disordered" evidence="1">
    <location>
        <begin position="72"/>
        <end position="121"/>
    </location>
</feature>
<evidence type="ECO:0000313" key="3">
    <source>
        <dbReference type="Proteomes" id="UP000051952"/>
    </source>
</evidence>
<feature type="compositionally biased region" description="Polar residues" evidence="1">
    <location>
        <begin position="391"/>
        <end position="423"/>
    </location>
</feature>
<name>A0A0S4JDW0_BODSA</name>
<feature type="compositionally biased region" description="Polar residues" evidence="1">
    <location>
        <begin position="239"/>
        <end position="252"/>
    </location>
</feature>
<dbReference type="Proteomes" id="UP000051952">
    <property type="component" value="Unassembled WGS sequence"/>
</dbReference>
<protein>
    <submittedName>
        <fullName evidence="2">Uncharacterized protein</fullName>
    </submittedName>
</protein>
<organism evidence="2 3">
    <name type="scientific">Bodo saltans</name>
    <name type="common">Flagellated protozoan</name>
    <dbReference type="NCBI Taxonomy" id="75058"/>
    <lineage>
        <taxon>Eukaryota</taxon>
        <taxon>Discoba</taxon>
        <taxon>Euglenozoa</taxon>
        <taxon>Kinetoplastea</taxon>
        <taxon>Metakinetoplastina</taxon>
        <taxon>Eubodonida</taxon>
        <taxon>Bodonidae</taxon>
        <taxon>Bodo</taxon>
    </lineage>
</organism>
<proteinExistence type="predicted"/>
<sequence>MLRLFKQHPIGEAACYLLRCHQHSTMSSRCWVTVALTQQVRCSSTSESIRTTTTVTTSNDKSTTLSLTTAIRNSSSPNASTANRRQRRRAKARNMKKLLARTQQSSTSWQRPHGDSCAQQPETAIEDPHKLRSELQRWFERHVPSGCFDKLAGTLVDGSLLIRVRKDSALQPATATDERPASSSYIVEYELPSSTTAPSPSSQQASTLNDDAHVDTTFEDLLSESDLSTVAVPSIPRATHQNVTSIHQSQPRNLKRQAKHEAPSPHINKPAAVVESPPLSFHKKEADALLDNVRTTLQNMFHSSGGVISVVCDLSRSCDLADEDDADVIGNGGDSVVRPTITKYVDVVVASIVITLPSVSTGGSTNVLSPLAEQPSEHAPRRPLLFRNDDNNQSNSKRTTSVSTTSMAQENQQRPSPSFVSSGKTVVGEGAGVNELDAVIEALIDAFTEADMELPECVTSTKRKLVEQGSLLDAANRNTSNFNRKDGRGPLAPLMRSVAGQMWKSIVESLAASPLRTESGASSSRPLAHAILQVTSAPLPQQGTETVSVVIKGVDETKRICALELCAADHNDASLITEKQVLASVKLTTIATNDAAALFPALPMEYLRCLDLAAAALQQRDDVVGGRPPLARLDALLGSMPCLIPMAARGSYHSVAKWTSGHYLGARRSLSHSHEVGKNYNLTTTTSMWLPMDASSLARRVILDPRDGSSKKRLKAVSGCLGYEFTVARGAPARSNGDAREAALSAFLGVGASAAPSSGADAVAEDERSTSTNFPFPAEFHGQISAPAFLNTISSLRSFSQTLQLVGAPPPFERGIVSQLKWLGSARGEEMNIESTKMERTSNSTCWRTKVSARKIKGENESATTDCHQWVVLTDLKDYKKSNSILRAVTSTFDLPQYRSLMTDQLYGRFRDDAASICAATANSATQQRLLEGDDWVTCDESVGTTSPSTTTTTTRTAGAAAATTPNIIAELESVTNSTTTIGDFRRGPSLLSSIQRAICEVVEDVDFVEFVKATLGLPHVGSLKTESSIDTTLGGTASYRFYLVALTEGTAIATIALCETDIDVSRLVAPPPVATQQKEGPVALSSSPSSLSWQLSVLCPLFAQWAAMFRLSPEIAASQLRLKETSSSDDNSQKKSIRNRFWTASRAIVNEAAEFCNLPTPDRHEAPSSSWLSGDSSLPRCVPHVDLGSGGQRAHPLSTVNDHFIKVFGGALAVHVRAANQCGAEPIPRHQFTISAAHHHINTAKGEPSEAALTFQPIISSCGATKTAARLAACTALIERCICPLISTCRARQQAPSHDAECRENTVVERAVSQSTKENVRPPSASETDSSLFLTFPPLELNSVGGQLISAIFQTFASPPAPSAVSGDEVAAFDDVSSIDAVRFGVLYQPTIDNDAMVSQGTSRRPRMFTPYVEIEYSISNFVTGGGPGKFIRLTPVCTSKENDATTLEEDGSSSIFMAITAMWSALVAQHSSSSLSQQTEAGPHNNNSTTLWETLYPLSVSDDATTSSTNVAISRAESHLLARWNDANHLSRLASLSRHVVQSTFAPPRVLQQSVPSQLIDVYSKRFFGISLFTNSEIVPRSTDWRTELTAEVIVRRPVQVLSAVAEQQQQDADQHHTTESPRHCHFILGASIGQGKKVSYKLSAVPLLRSELVGTVQQLLQSVGGQQDQSRRGMISQSSSFWDSDHFSLPSEGRNTTAELIVRIISV</sequence>
<evidence type="ECO:0000313" key="2">
    <source>
        <dbReference type="EMBL" id="CUG89658.1"/>
    </source>
</evidence>
<gene>
    <name evidence="2" type="ORF">BSAL_22600</name>
</gene>
<feature type="compositionally biased region" description="Basic residues" evidence="1">
    <location>
        <begin position="84"/>
        <end position="99"/>
    </location>
</feature>
<keyword evidence="3" id="KW-1185">Reference proteome</keyword>
<evidence type="ECO:0000256" key="1">
    <source>
        <dbReference type="SAM" id="MobiDB-lite"/>
    </source>
</evidence>
<feature type="region of interest" description="Disordered" evidence="1">
    <location>
        <begin position="239"/>
        <end position="272"/>
    </location>
</feature>